<evidence type="ECO:0000256" key="6">
    <source>
        <dbReference type="SAM" id="MobiDB-lite"/>
    </source>
</evidence>
<dbReference type="Gene3D" id="1.20.1250.20">
    <property type="entry name" value="MFS general substrate transporter like domains"/>
    <property type="match status" value="1"/>
</dbReference>
<keyword evidence="10" id="KW-1185">Reference proteome</keyword>
<dbReference type="InterPro" id="IPR050930">
    <property type="entry name" value="MFS_Vesicular_Transporter"/>
</dbReference>
<feature type="region of interest" description="Disordered" evidence="6">
    <location>
        <begin position="1"/>
        <end position="22"/>
    </location>
</feature>
<dbReference type="AlphaFoldDB" id="A0A6A8GK92"/>
<dbReference type="GO" id="GO:0022857">
    <property type="term" value="F:transmembrane transporter activity"/>
    <property type="evidence" value="ECO:0007669"/>
    <property type="project" value="InterPro"/>
</dbReference>
<evidence type="ECO:0000256" key="4">
    <source>
        <dbReference type="ARBA" id="ARBA00022989"/>
    </source>
</evidence>
<evidence type="ECO:0000256" key="1">
    <source>
        <dbReference type="ARBA" id="ARBA00004141"/>
    </source>
</evidence>
<feature type="transmembrane region" description="Helical" evidence="7">
    <location>
        <begin position="189"/>
        <end position="211"/>
    </location>
</feature>
<feature type="transmembrane region" description="Helical" evidence="7">
    <location>
        <begin position="94"/>
        <end position="112"/>
    </location>
</feature>
<keyword evidence="2" id="KW-0813">Transport</keyword>
<feature type="transmembrane region" description="Helical" evidence="7">
    <location>
        <begin position="276"/>
        <end position="297"/>
    </location>
</feature>
<dbReference type="InterPro" id="IPR036259">
    <property type="entry name" value="MFS_trans_sf"/>
</dbReference>
<dbReference type="SUPFAM" id="SSF103473">
    <property type="entry name" value="MFS general substrate transporter"/>
    <property type="match status" value="1"/>
</dbReference>
<evidence type="ECO:0000256" key="7">
    <source>
        <dbReference type="SAM" id="Phobius"/>
    </source>
</evidence>
<protein>
    <submittedName>
        <fullName evidence="9">MFS transporter</fullName>
    </submittedName>
</protein>
<keyword evidence="4 7" id="KW-1133">Transmembrane helix</keyword>
<keyword evidence="5 7" id="KW-0472">Membrane</keyword>
<dbReference type="PANTHER" id="PTHR23506:SF23">
    <property type="entry name" value="GH10249P"/>
    <property type="match status" value="1"/>
</dbReference>
<dbReference type="PANTHER" id="PTHR23506">
    <property type="entry name" value="GH10249P"/>
    <property type="match status" value="1"/>
</dbReference>
<feature type="compositionally biased region" description="Pro residues" evidence="6">
    <location>
        <begin position="1"/>
        <end position="11"/>
    </location>
</feature>
<feature type="transmembrane region" description="Helical" evidence="7">
    <location>
        <begin position="132"/>
        <end position="152"/>
    </location>
</feature>
<evidence type="ECO:0000256" key="3">
    <source>
        <dbReference type="ARBA" id="ARBA00022692"/>
    </source>
</evidence>
<dbReference type="Pfam" id="PF07690">
    <property type="entry name" value="MFS_1"/>
    <property type="match status" value="1"/>
</dbReference>
<dbReference type="PROSITE" id="PS50850">
    <property type="entry name" value="MFS"/>
    <property type="match status" value="1"/>
</dbReference>
<feature type="transmembrane region" description="Helical" evidence="7">
    <location>
        <begin position="309"/>
        <end position="328"/>
    </location>
</feature>
<dbReference type="Proteomes" id="UP000439022">
    <property type="component" value="Unassembled WGS sequence"/>
</dbReference>
<comment type="subcellular location">
    <subcellularLocation>
        <location evidence="1">Membrane</location>
        <topology evidence="1">Multi-pass membrane protein</topology>
    </subcellularLocation>
</comment>
<dbReference type="InterPro" id="IPR020846">
    <property type="entry name" value="MFS_dom"/>
</dbReference>
<accession>A0A6A8GK92</accession>
<dbReference type="GO" id="GO:0016020">
    <property type="term" value="C:membrane"/>
    <property type="evidence" value="ECO:0007669"/>
    <property type="project" value="UniProtKB-SubCell"/>
</dbReference>
<proteinExistence type="predicted"/>
<evidence type="ECO:0000259" key="8">
    <source>
        <dbReference type="PROSITE" id="PS50850"/>
    </source>
</evidence>
<feature type="domain" description="Major facilitator superfamily (MFS) profile" evidence="8">
    <location>
        <begin position="27"/>
        <end position="423"/>
    </location>
</feature>
<feature type="transmembrane region" description="Helical" evidence="7">
    <location>
        <begin position="245"/>
        <end position="264"/>
    </location>
</feature>
<feature type="transmembrane region" description="Helical" evidence="7">
    <location>
        <begin position="334"/>
        <end position="357"/>
    </location>
</feature>
<gene>
    <name evidence="9" type="ORF">GJR96_15850</name>
</gene>
<feature type="transmembrane region" description="Helical" evidence="7">
    <location>
        <begin position="369"/>
        <end position="392"/>
    </location>
</feature>
<comment type="caution">
    <text evidence="9">The sequence shown here is derived from an EMBL/GenBank/DDBJ whole genome shotgun (WGS) entry which is preliminary data.</text>
</comment>
<evidence type="ECO:0000256" key="2">
    <source>
        <dbReference type="ARBA" id="ARBA00022448"/>
    </source>
</evidence>
<evidence type="ECO:0000313" key="9">
    <source>
        <dbReference type="EMBL" id="MRX23426.1"/>
    </source>
</evidence>
<feature type="transmembrane region" description="Helical" evidence="7">
    <location>
        <begin position="26"/>
        <end position="46"/>
    </location>
</feature>
<evidence type="ECO:0000256" key="5">
    <source>
        <dbReference type="ARBA" id="ARBA00023136"/>
    </source>
</evidence>
<feature type="transmembrane region" description="Helical" evidence="7">
    <location>
        <begin position="164"/>
        <end position="183"/>
    </location>
</feature>
<dbReference type="EMBL" id="WKJO01000002">
    <property type="protein sequence ID" value="MRX23426.1"/>
    <property type="molecule type" value="Genomic_DNA"/>
</dbReference>
<evidence type="ECO:0000313" key="10">
    <source>
        <dbReference type="Proteomes" id="UP000439022"/>
    </source>
</evidence>
<reference evidence="9 10" key="1">
    <citation type="submission" date="2019-11" db="EMBL/GenBank/DDBJ databases">
        <title>Whole genome sequence of Haloferax sp. MBLA0076.</title>
        <authorList>
            <person name="Seo M.-J."/>
            <person name="Cho E.-S."/>
        </authorList>
    </citation>
    <scope>NUCLEOTIDE SEQUENCE [LARGE SCALE GENOMIC DNA]</scope>
    <source>
        <strain evidence="9 10">MBLA0076</strain>
    </source>
</reference>
<feature type="transmembrane region" description="Helical" evidence="7">
    <location>
        <begin position="52"/>
        <end position="73"/>
    </location>
</feature>
<feature type="transmembrane region" description="Helical" evidence="7">
    <location>
        <begin position="398"/>
        <end position="419"/>
    </location>
</feature>
<dbReference type="CDD" id="cd17325">
    <property type="entry name" value="MFS_MdtG_SLC18_like"/>
    <property type="match status" value="1"/>
</dbReference>
<sequence length="425" mass="43545">MTSRDSPPPPEHNPDRASPPNNGPRYVVGSIALGVFFGGLGGGVAFPTLPKLGLILGISPFVVSVILSTNRFTRLVMNAPAGQLLDRIGARRPMVAGFFIQGLAPFGYILGLHTDSLPLVVSPTTVFIVSRMLWGIGSAFVLVGAFSMVTHITTTANRGRWTGVMRGAQTLGFPAGLATGGVLTDLYGYDAAFFLAGCAGMLSGIVALFAVPNVDASVKSRGGVRTAIRLATGDRRILTVGSVNFVVRFLYAGVLLSTIVLATAERGLTFGALSEAGVSGVVMAISVLFASTSTLLAGEYSDGVSNRALVTLPSLVLFGVGFVILALFPTVSGTVVGVALIGFGVGGTNPPLLAYLGDISPEGDIGKMTGMYNVFGDLGSTLGPLVALPLAAVIGYDITYLGCVLLVAVIGILVGYGLLSGPSTM</sequence>
<organism evidence="9 10">
    <name type="scientific">Haloferax litoreum</name>
    <dbReference type="NCBI Taxonomy" id="2666140"/>
    <lineage>
        <taxon>Archaea</taxon>
        <taxon>Methanobacteriati</taxon>
        <taxon>Methanobacteriota</taxon>
        <taxon>Stenosarchaea group</taxon>
        <taxon>Halobacteria</taxon>
        <taxon>Halobacteriales</taxon>
        <taxon>Haloferacaceae</taxon>
        <taxon>Haloferax</taxon>
    </lineage>
</organism>
<keyword evidence="3 7" id="KW-0812">Transmembrane</keyword>
<dbReference type="InterPro" id="IPR011701">
    <property type="entry name" value="MFS"/>
</dbReference>
<name>A0A6A8GK92_9EURY</name>